<dbReference type="PANTHER" id="PTHR38791:SF13">
    <property type="entry name" value="ZN(2)-C6 FUNGAL-TYPE DOMAIN-CONTAINING PROTEIN"/>
    <property type="match status" value="1"/>
</dbReference>
<organism evidence="4 5">
    <name type="scientific">[Torrubiella] hemipterigena</name>
    <dbReference type="NCBI Taxonomy" id="1531966"/>
    <lineage>
        <taxon>Eukaryota</taxon>
        <taxon>Fungi</taxon>
        <taxon>Dikarya</taxon>
        <taxon>Ascomycota</taxon>
        <taxon>Pezizomycotina</taxon>
        <taxon>Sordariomycetes</taxon>
        <taxon>Hypocreomycetidae</taxon>
        <taxon>Hypocreales</taxon>
        <taxon>Clavicipitaceae</taxon>
        <taxon>Clavicipitaceae incertae sedis</taxon>
        <taxon>'Torrubiella' clade</taxon>
    </lineage>
</organism>
<dbReference type="SMART" id="SM00066">
    <property type="entry name" value="GAL4"/>
    <property type="match status" value="1"/>
</dbReference>
<evidence type="ECO:0000256" key="2">
    <source>
        <dbReference type="SAM" id="MobiDB-lite"/>
    </source>
</evidence>
<dbReference type="PROSITE" id="PS50048">
    <property type="entry name" value="ZN2_CY6_FUNGAL_2"/>
    <property type="match status" value="1"/>
</dbReference>
<evidence type="ECO:0000259" key="3">
    <source>
        <dbReference type="PROSITE" id="PS50048"/>
    </source>
</evidence>
<dbReference type="HOGENOM" id="CLU_013866_4_1_1"/>
<dbReference type="Proteomes" id="UP000039046">
    <property type="component" value="Unassembled WGS sequence"/>
</dbReference>
<dbReference type="OrthoDB" id="4314040at2759"/>
<feature type="domain" description="Zn(2)-C6 fungal-type" evidence="3">
    <location>
        <begin position="10"/>
        <end position="38"/>
    </location>
</feature>
<dbReference type="InterPro" id="IPR053175">
    <property type="entry name" value="DHMBA_Reg_Transcription_Factor"/>
</dbReference>
<evidence type="ECO:0000313" key="5">
    <source>
        <dbReference type="Proteomes" id="UP000039046"/>
    </source>
</evidence>
<dbReference type="EMBL" id="CDHN01000001">
    <property type="protein sequence ID" value="CEJ80674.1"/>
    <property type="molecule type" value="Genomic_DNA"/>
</dbReference>
<gene>
    <name evidence="4" type="ORF">VHEMI00845</name>
</gene>
<dbReference type="STRING" id="1531966.A0A0A1T5S9"/>
<dbReference type="InterPro" id="IPR036864">
    <property type="entry name" value="Zn2-C6_fun-type_DNA-bd_sf"/>
</dbReference>
<sequence length="553" mass="62391">MVFDGRPSTGCYACRQRKVKCDDKRPNCTRCERAGRVCPGYRDPFERILRDQTSSVVNRRGTRGIPGTSKRQARTQESAAAKQDASSTAIVVKVPPPLAQHIEERAQCHFIANYIWDSPTAGSGINEYFGSLIREDSSGTFKKAMEACALASLSAQVGGGHSLRVKVMELYGQALSMAALDIQDPERNKRDDTLGAVLLFGLIDNLIPSDSSIYQPAKHIFAAVDLVRLRGYAQLQTARGRSMFNRVKLAMLRLLGMSNGEAPPDHAFWDQPGVLRWRHDFDSLMWDSMFLQSRVNNVLKHTPRSADNAHLVLNKMRECQEALRKLKEWNDRDYSPELFKMEPVAWVHTVPDVDLETSPVYPGPIYAVSCFSSAVARQSGWVVALTLHIHVIRCTAWLCYPNDYRTTPEYISSSQQCAEMIVDIIGTTPYMLGWFQQQQQKKFIPADMQLPRFLCGNDRHPTYLGGDLICWVLGAIVLNDFSTNSQRLWARARLRHIYQTCGLHQARTQSELTFRDPSMRIAMDLENMVPAEGPALSHSTAFPESGWNFRAQR</sequence>
<dbReference type="AlphaFoldDB" id="A0A0A1T5S9"/>
<dbReference type="SUPFAM" id="SSF57701">
    <property type="entry name" value="Zn2/Cys6 DNA-binding domain"/>
    <property type="match status" value="1"/>
</dbReference>
<proteinExistence type="predicted"/>
<accession>A0A0A1T5S9</accession>
<dbReference type="Gene3D" id="4.10.240.10">
    <property type="entry name" value="Zn(2)-C6 fungal-type DNA-binding domain"/>
    <property type="match status" value="1"/>
</dbReference>
<dbReference type="PANTHER" id="PTHR38791">
    <property type="entry name" value="ZN(II)2CYS6 TRANSCRIPTION FACTOR (EUROFUNG)-RELATED-RELATED"/>
    <property type="match status" value="1"/>
</dbReference>
<feature type="region of interest" description="Disordered" evidence="2">
    <location>
        <begin position="55"/>
        <end position="85"/>
    </location>
</feature>
<protein>
    <recommendedName>
        <fullName evidence="3">Zn(2)-C6 fungal-type domain-containing protein</fullName>
    </recommendedName>
</protein>
<dbReference type="GO" id="GO:0000981">
    <property type="term" value="F:DNA-binding transcription factor activity, RNA polymerase II-specific"/>
    <property type="evidence" value="ECO:0007669"/>
    <property type="project" value="InterPro"/>
</dbReference>
<keyword evidence="5" id="KW-1185">Reference proteome</keyword>
<keyword evidence="1" id="KW-0539">Nucleus</keyword>
<dbReference type="CDD" id="cd00067">
    <property type="entry name" value="GAL4"/>
    <property type="match status" value="1"/>
</dbReference>
<dbReference type="GO" id="GO:0008270">
    <property type="term" value="F:zinc ion binding"/>
    <property type="evidence" value="ECO:0007669"/>
    <property type="project" value="InterPro"/>
</dbReference>
<dbReference type="PROSITE" id="PS00463">
    <property type="entry name" value="ZN2_CY6_FUNGAL_1"/>
    <property type="match status" value="1"/>
</dbReference>
<reference evidence="4 5" key="1">
    <citation type="journal article" date="2015" name="Genome Announc.">
        <title>Draft Genome Sequence and Gene Annotation of the Entomopathogenic Fungus Verticillium hemipterigenum.</title>
        <authorList>
            <person name="Horn F."/>
            <person name="Habel A."/>
            <person name="Scharf D.H."/>
            <person name="Dworschak J."/>
            <person name="Brakhage A.A."/>
            <person name="Guthke R."/>
            <person name="Hertweck C."/>
            <person name="Linde J."/>
        </authorList>
    </citation>
    <scope>NUCLEOTIDE SEQUENCE [LARGE SCALE GENOMIC DNA]</scope>
</reference>
<dbReference type="InterPro" id="IPR001138">
    <property type="entry name" value="Zn2Cys6_DnaBD"/>
</dbReference>
<dbReference type="Pfam" id="PF00172">
    <property type="entry name" value="Zn_clus"/>
    <property type="match status" value="1"/>
</dbReference>
<evidence type="ECO:0000256" key="1">
    <source>
        <dbReference type="ARBA" id="ARBA00023242"/>
    </source>
</evidence>
<name>A0A0A1T5S9_9HYPO</name>
<evidence type="ECO:0000313" key="4">
    <source>
        <dbReference type="EMBL" id="CEJ80674.1"/>
    </source>
</evidence>